<dbReference type="InterPro" id="IPR051457">
    <property type="entry name" value="2-oxoacid:Fd_oxidoreductase"/>
</dbReference>
<dbReference type="PANTHER" id="PTHR48084:SF3">
    <property type="entry name" value="SUBUNIT OF PYRUVATE:FLAVODOXIN OXIDOREDUCTASE"/>
    <property type="match status" value="1"/>
</dbReference>
<evidence type="ECO:0000256" key="1">
    <source>
        <dbReference type="ARBA" id="ARBA00023002"/>
    </source>
</evidence>
<name>D3AKQ5_9FIRM</name>
<reference evidence="3 4" key="1">
    <citation type="submission" date="2010-01" db="EMBL/GenBank/DDBJ databases">
        <authorList>
            <person name="Weinstock G."/>
            <person name="Sodergren E."/>
            <person name="Clifton S."/>
            <person name="Fulton L."/>
            <person name="Fulton B."/>
            <person name="Courtney L."/>
            <person name="Fronick C."/>
            <person name="Harrison M."/>
            <person name="Strong C."/>
            <person name="Farmer C."/>
            <person name="Delahaunty K."/>
            <person name="Markovic C."/>
            <person name="Hall O."/>
            <person name="Minx P."/>
            <person name="Tomlinson C."/>
            <person name="Mitreva M."/>
            <person name="Nelson J."/>
            <person name="Hou S."/>
            <person name="Wollam A."/>
            <person name="Pepin K.H."/>
            <person name="Johnson M."/>
            <person name="Bhonagiri V."/>
            <person name="Nash W.E."/>
            <person name="Warren W."/>
            <person name="Chinwalla A."/>
            <person name="Mardis E.R."/>
            <person name="Wilson R.K."/>
        </authorList>
    </citation>
    <scope>NUCLEOTIDE SEQUENCE [LARGE SCALE GENOMIC DNA]</scope>
    <source>
        <strain evidence="3 4">DSM 13479</strain>
    </source>
</reference>
<organism evidence="3 4">
    <name type="scientific">Hungatella hathewayi DSM 13479</name>
    <dbReference type="NCBI Taxonomy" id="566550"/>
    <lineage>
        <taxon>Bacteria</taxon>
        <taxon>Bacillati</taxon>
        <taxon>Bacillota</taxon>
        <taxon>Clostridia</taxon>
        <taxon>Lachnospirales</taxon>
        <taxon>Lachnospiraceae</taxon>
        <taxon>Hungatella</taxon>
    </lineage>
</organism>
<evidence type="ECO:0000259" key="2">
    <source>
        <dbReference type="Pfam" id="PF02775"/>
    </source>
</evidence>
<dbReference type="HOGENOM" id="CLU_048564_2_1_9"/>
<dbReference type="PANTHER" id="PTHR48084">
    <property type="entry name" value="2-OXOGLUTARATE OXIDOREDUCTASE SUBUNIT KORB-RELATED"/>
    <property type="match status" value="1"/>
</dbReference>
<sequence length="263" mass="28867">MKLNQAIKRRYIKMSASKKEKKVPALVDKPMDFCPGCGHGIISRLIMECLDELNQNDNIIFPIGVGCSSNLGAGLECDRLHCSHGRAGAVATGMKRVNPDVLIVSYQGDGDAYNIGIAETFNAAYRNENITVVVVNNTNFGMTGGQMSLTTMEGQKTSTSIYGRDCSVTGYPLRFPEMVAREFPNAAYAARGTVTSPAKINQLKGYIKNGLMAQMNHEGYSVIEVLSPCPVNWGLTPIKAMERIENELVPYYPLGEFKKREVK</sequence>
<dbReference type="GO" id="GO:0030976">
    <property type="term" value="F:thiamine pyrophosphate binding"/>
    <property type="evidence" value="ECO:0007669"/>
    <property type="project" value="InterPro"/>
</dbReference>
<dbReference type="GO" id="GO:0016625">
    <property type="term" value="F:oxidoreductase activity, acting on the aldehyde or oxo group of donors, iron-sulfur protein as acceptor"/>
    <property type="evidence" value="ECO:0007669"/>
    <property type="project" value="UniProtKB-ARBA"/>
</dbReference>
<comment type="caution">
    <text evidence="3">The sequence shown here is derived from an EMBL/GenBank/DDBJ whole genome shotgun (WGS) entry which is preliminary data.</text>
</comment>
<dbReference type="AlphaFoldDB" id="D3AKQ5"/>
<gene>
    <name evidence="3" type="ORF">CLOSTHATH_04199</name>
</gene>
<protein>
    <submittedName>
        <fullName evidence="3">Thiamine pyrophosphate enzyme, C-terminal TPP binding domain protein</fullName>
    </submittedName>
</protein>
<dbReference type="Proteomes" id="UP000004968">
    <property type="component" value="Unassembled WGS sequence"/>
</dbReference>
<evidence type="ECO:0000313" key="3">
    <source>
        <dbReference type="EMBL" id="EFC97608.1"/>
    </source>
</evidence>
<dbReference type="InterPro" id="IPR029061">
    <property type="entry name" value="THDP-binding"/>
</dbReference>
<dbReference type="GO" id="GO:0045333">
    <property type="term" value="P:cellular respiration"/>
    <property type="evidence" value="ECO:0007669"/>
    <property type="project" value="UniProtKB-ARBA"/>
</dbReference>
<keyword evidence="1" id="KW-0560">Oxidoreductase</keyword>
<evidence type="ECO:0000313" key="4">
    <source>
        <dbReference type="Proteomes" id="UP000004968"/>
    </source>
</evidence>
<accession>D3AKQ5</accession>
<dbReference type="Pfam" id="PF02775">
    <property type="entry name" value="TPP_enzyme_C"/>
    <property type="match status" value="1"/>
</dbReference>
<dbReference type="Gene3D" id="3.40.50.970">
    <property type="match status" value="1"/>
</dbReference>
<proteinExistence type="predicted"/>
<dbReference type="SUPFAM" id="SSF52518">
    <property type="entry name" value="Thiamin diphosphate-binding fold (THDP-binding)"/>
    <property type="match status" value="1"/>
</dbReference>
<dbReference type="InterPro" id="IPR011766">
    <property type="entry name" value="TPP_enzyme_TPP-bd"/>
</dbReference>
<feature type="domain" description="Thiamine pyrophosphate enzyme TPP-binding" evidence="2">
    <location>
        <begin position="79"/>
        <end position="225"/>
    </location>
</feature>
<dbReference type="EMBL" id="ACIO01000366">
    <property type="protein sequence ID" value="EFC97608.1"/>
    <property type="molecule type" value="Genomic_DNA"/>
</dbReference>